<evidence type="ECO:0000313" key="3">
    <source>
        <dbReference type="Proteomes" id="UP000094378"/>
    </source>
</evidence>
<organism evidence="2 3">
    <name type="scientific">Spiroplasma helicoides</name>
    <dbReference type="NCBI Taxonomy" id="216938"/>
    <lineage>
        <taxon>Bacteria</taxon>
        <taxon>Bacillati</taxon>
        <taxon>Mycoplasmatota</taxon>
        <taxon>Mollicutes</taxon>
        <taxon>Entomoplasmatales</taxon>
        <taxon>Spiroplasmataceae</taxon>
        <taxon>Spiroplasma</taxon>
    </lineage>
</organism>
<dbReference type="EMBL" id="CP017015">
    <property type="protein sequence ID" value="AOG60999.1"/>
    <property type="molecule type" value="Genomic_DNA"/>
</dbReference>
<keyword evidence="1" id="KW-0472">Membrane</keyword>
<dbReference type="PANTHER" id="PTHR43483">
    <property type="entry name" value="MEMBRANE TRANSPORTER PROTEIN HI_0806-RELATED"/>
    <property type="match status" value="1"/>
</dbReference>
<feature type="transmembrane region" description="Helical" evidence="1">
    <location>
        <begin position="340"/>
        <end position="364"/>
    </location>
</feature>
<dbReference type="STRING" id="216938.SHELI_v1c10520"/>
<feature type="transmembrane region" description="Helical" evidence="1">
    <location>
        <begin position="181"/>
        <end position="202"/>
    </location>
</feature>
<proteinExistence type="predicted"/>
<feature type="transmembrane region" description="Helical" evidence="1">
    <location>
        <begin position="274"/>
        <end position="292"/>
    </location>
</feature>
<keyword evidence="3" id="KW-1185">Reference proteome</keyword>
<name>A0A1B3SM35_9MOLU</name>
<dbReference type="PANTHER" id="PTHR43483:SF3">
    <property type="entry name" value="MEMBRANE TRANSPORTER PROTEIN HI_0806-RELATED"/>
    <property type="match status" value="1"/>
</dbReference>
<keyword evidence="1" id="KW-0812">Transmembrane</keyword>
<feature type="transmembrane region" description="Helical" evidence="1">
    <location>
        <begin position="110"/>
        <end position="131"/>
    </location>
</feature>
<keyword evidence="1" id="KW-1133">Transmembrane helix</keyword>
<dbReference type="Proteomes" id="UP000094378">
    <property type="component" value="Chromosome"/>
</dbReference>
<feature type="transmembrane region" description="Helical" evidence="1">
    <location>
        <begin position="421"/>
        <end position="441"/>
    </location>
</feature>
<feature type="transmembrane region" description="Helical" evidence="1">
    <location>
        <begin position="222"/>
        <end position="243"/>
    </location>
</feature>
<feature type="transmembrane region" description="Helical" evidence="1">
    <location>
        <begin position="250"/>
        <end position="268"/>
    </location>
</feature>
<dbReference type="KEGG" id="shj:SHELI_v1c10520"/>
<dbReference type="OrthoDB" id="357960at2"/>
<accession>A0A1B3SM35</accession>
<sequence length="460" mass="51498">MENQLNYKVFENFLEKLDNNKKQTEQIRNTFLTKKNSLKTNFINKKINRMEYIESKKSNKKCFNSQIKNQTSVEKKLILEGNQIYENLVLEINKNKKWFNKMVGTKTLKIIGIIILPILISIGILIDYLVVKPHNQNANKSTEWVGIGISIALLVLEFLLITFLIHFSSKKFIFDTFNKGWVCYTVGFTASFFDTLGVGSFATNTGLLKSIKYIKDDKKLPGTLNFGMAIPNLLAGILLMGSIEIDMTTFASFVICAVCGTIIGNSIVNKINKKLVALIMGIVLAISALLMLMNAKGIELLPQGDAKGVSDVWWKLLVGCLVFIVLGMLISFGVGLYAPAMILISLLQMDFLVCFPVMACSSGLTMHINVYKFYRSDNYMPRTSFLLTLGGTTGVIVSYLIFFLGIETLGGVPQKGISDVFKWISVFVIAYSSYSLLKGYYKQVKKDKQDKISSVNNDSK</sequence>
<feature type="transmembrane region" description="Helical" evidence="1">
    <location>
        <begin position="143"/>
        <end position="169"/>
    </location>
</feature>
<dbReference type="AlphaFoldDB" id="A0A1B3SM35"/>
<gene>
    <name evidence="2" type="ORF">SHELI_v1c10520</name>
</gene>
<evidence type="ECO:0008006" key="4">
    <source>
        <dbReference type="Google" id="ProtNLM"/>
    </source>
</evidence>
<feature type="transmembrane region" description="Helical" evidence="1">
    <location>
        <begin position="312"/>
        <end position="334"/>
    </location>
</feature>
<dbReference type="RefSeq" id="WP_069117377.1">
    <property type="nucleotide sequence ID" value="NZ_CP017015.1"/>
</dbReference>
<reference evidence="2 3" key="1">
    <citation type="submission" date="2016-08" db="EMBL/GenBank/DDBJ databases">
        <title>Complete genome sequence of Spiroplasma helicoides TABS-2 (DSM 22551).</title>
        <authorList>
            <person name="Shen W.-Y."/>
            <person name="Lo W.-S."/>
            <person name="Lai Y.-C."/>
            <person name="Kuo C.-H."/>
        </authorList>
    </citation>
    <scope>NUCLEOTIDE SEQUENCE [LARGE SCALE GENOMIC DNA]</scope>
    <source>
        <strain evidence="2 3">TABS-2</strain>
    </source>
</reference>
<evidence type="ECO:0000256" key="1">
    <source>
        <dbReference type="SAM" id="Phobius"/>
    </source>
</evidence>
<feature type="transmembrane region" description="Helical" evidence="1">
    <location>
        <begin position="385"/>
        <end position="406"/>
    </location>
</feature>
<evidence type="ECO:0000313" key="2">
    <source>
        <dbReference type="EMBL" id="AOG60999.1"/>
    </source>
</evidence>
<protein>
    <recommendedName>
        <fullName evidence="4">Membrane transporter protein</fullName>
    </recommendedName>
</protein>